<evidence type="ECO:0000259" key="2">
    <source>
        <dbReference type="PROSITE" id="PS51194"/>
    </source>
</evidence>
<dbReference type="InterPro" id="IPR027417">
    <property type="entry name" value="P-loop_NTPase"/>
</dbReference>
<dbReference type="AlphaFoldDB" id="A0A3L5TQK1"/>
<comment type="caution">
    <text evidence="3">The sequence shown here is derived from an EMBL/GenBank/DDBJ whole genome shotgun (WGS) entry which is preliminary data.</text>
</comment>
<dbReference type="PROSITE" id="PS51194">
    <property type="entry name" value="HELICASE_CTER"/>
    <property type="match status" value="1"/>
</dbReference>
<evidence type="ECO:0000313" key="3">
    <source>
        <dbReference type="EMBL" id="OPL21387.1"/>
    </source>
</evidence>
<dbReference type="InterPro" id="IPR001650">
    <property type="entry name" value="Helicase_C-like"/>
</dbReference>
<proteinExistence type="predicted"/>
<protein>
    <submittedName>
        <fullName evidence="3">Dna ercc-6-like excision repair protein</fullName>
    </submittedName>
</protein>
<sequence>MPSLTRKNDLILWVFLTQTQQKIYHDFLSLDTVKELLMTKKSPLVALTVLKKITDHPRLLSTRAVAQLGLEDHGLDEDQLESEEAYLSAVNQIKNVDDQILINESGKLIVLVELLDKLKAEGHRTLVFSQSRKLLDIIFKVISNRGHMVLRLDGTVTHLSERDQRMQKFQTDDRYSVFLLTTQVGGVGLTLTAADRVVIYDPSWNPATDAQAVDRAFRIGQEKNVVIYRLITCGTVEEKIYRRQIFKDSITRQTTGNSTNPYRYY</sequence>
<feature type="non-terminal residue" evidence="3">
    <location>
        <position position="1"/>
    </location>
</feature>
<evidence type="ECO:0000313" key="4">
    <source>
        <dbReference type="Proteomes" id="UP000266721"/>
    </source>
</evidence>
<dbReference type="PANTHER" id="PTHR45629:SF7">
    <property type="entry name" value="DNA EXCISION REPAIR PROTEIN ERCC-6-RELATED"/>
    <property type="match status" value="1"/>
</dbReference>
<dbReference type="SUPFAM" id="SSF52540">
    <property type="entry name" value="P-loop containing nucleoside triphosphate hydrolases"/>
    <property type="match status" value="1"/>
</dbReference>
<name>A0A3L5TQK1_MYTGA</name>
<dbReference type="PANTHER" id="PTHR45629">
    <property type="entry name" value="SNF2/RAD54 FAMILY MEMBER"/>
    <property type="match status" value="1"/>
</dbReference>
<keyword evidence="4" id="KW-1185">Reference proteome</keyword>
<dbReference type="GO" id="GO:0016787">
    <property type="term" value="F:hydrolase activity"/>
    <property type="evidence" value="ECO:0007669"/>
    <property type="project" value="UniProtKB-KW"/>
</dbReference>
<feature type="domain" description="Helicase C-terminal" evidence="2">
    <location>
        <begin position="110"/>
        <end position="265"/>
    </location>
</feature>
<accession>A0A3L5TQK1</accession>
<dbReference type="Pfam" id="PF00271">
    <property type="entry name" value="Helicase_C"/>
    <property type="match status" value="1"/>
</dbReference>
<dbReference type="InterPro" id="IPR050496">
    <property type="entry name" value="SNF2_RAD54_helicase_repair"/>
</dbReference>
<dbReference type="CDD" id="cd18793">
    <property type="entry name" value="SF2_C_SNF"/>
    <property type="match status" value="1"/>
</dbReference>
<evidence type="ECO:0000256" key="1">
    <source>
        <dbReference type="ARBA" id="ARBA00022801"/>
    </source>
</evidence>
<dbReference type="GO" id="GO:0015616">
    <property type="term" value="F:DNA translocase activity"/>
    <property type="evidence" value="ECO:0007669"/>
    <property type="project" value="TreeGrafter"/>
</dbReference>
<dbReference type="Gene3D" id="3.40.50.300">
    <property type="entry name" value="P-loop containing nucleotide triphosphate hydrolases"/>
    <property type="match status" value="1"/>
</dbReference>
<gene>
    <name evidence="3" type="ORF">AM593_05161</name>
</gene>
<dbReference type="Proteomes" id="UP000266721">
    <property type="component" value="Unassembled WGS sequence"/>
</dbReference>
<keyword evidence="1" id="KW-0378">Hydrolase</keyword>
<organism evidence="3 4">
    <name type="scientific">Mytilus galloprovincialis</name>
    <name type="common">Mediterranean mussel</name>
    <dbReference type="NCBI Taxonomy" id="29158"/>
    <lineage>
        <taxon>Eukaryota</taxon>
        <taxon>Metazoa</taxon>
        <taxon>Spiralia</taxon>
        <taxon>Lophotrochozoa</taxon>
        <taxon>Mollusca</taxon>
        <taxon>Bivalvia</taxon>
        <taxon>Autobranchia</taxon>
        <taxon>Pteriomorphia</taxon>
        <taxon>Mytilida</taxon>
        <taxon>Mytiloidea</taxon>
        <taxon>Mytilidae</taxon>
        <taxon>Mytilinae</taxon>
        <taxon>Mytilus</taxon>
    </lineage>
</organism>
<dbReference type="EMBL" id="KV592102">
    <property type="protein sequence ID" value="OPL21387.1"/>
    <property type="molecule type" value="Genomic_DNA"/>
</dbReference>
<reference evidence="3 4" key="1">
    <citation type="journal article" date="2016" name="PLoS ONE">
        <title>A First Insight into the Genome of the Filter-Feeder Mussel Mytilus galloprovincialis.</title>
        <authorList>
            <person name="Murgarella M."/>
            <person name="Puiu D."/>
            <person name="Novoa B."/>
            <person name="Figueras A."/>
            <person name="Posada D."/>
            <person name="Canchaya C."/>
        </authorList>
    </citation>
    <scope>NUCLEOTIDE SEQUENCE [LARGE SCALE GENOMIC DNA]</scope>
    <source>
        <tissue evidence="3">Muscle</tissue>
    </source>
</reference>
<dbReference type="SMR" id="A0A3L5TQK1"/>
<dbReference type="SMART" id="SM00490">
    <property type="entry name" value="HELICc"/>
    <property type="match status" value="1"/>
</dbReference>
<dbReference type="InterPro" id="IPR049730">
    <property type="entry name" value="SNF2/RAD54-like_C"/>
</dbReference>